<dbReference type="SUPFAM" id="SSF54236">
    <property type="entry name" value="Ubiquitin-like"/>
    <property type="match status" value="1"/>
</dbReference>
<evidence type="ECO:0000313" key="3">
    <source>
        <dbReference type="Proteomes" id="UP000650833"/>
    </source>
</evidence>
<protein>
    <recommendedName>
        <fullName evidence="1">SNRNP25 ubiquitin-like domain-containing protein</fullName>
    </recommendedName>
</protein>
<dbReference type="AlphaFoldDB" id="A0A8H7RJM4"/>
<dbReference type="EMBL" id="JAEPRC010000062">
    <property type="protein sequence ID" value="KAG2211750.1"/>
    <property type="molecule type" value="Genomic_DNA"/>
</dbReference>
<dbReference type="OrthoDB" id="72819at2759"/>
<dbReference type="PANTHER" id="PTHR14942:SF0">
    <property type="entry name" value="U11_U12 SMALL NUCLEAR RIBONUCLEOPROTEIN 25 KDA PROTEIN"/>
    <property type="match status" value="1"/>
</dbReference>
<gene>
    <name evidence="2" type="ORF">INT46_010611</name>
</gene>
<dbReference type="Gene3D" id="3.10.20.90">
    <property type="entry name" value="Phosphatidylinositol 3-kinase Catalytic Subunit, Chain A, domain 1"/>
    <property type="match status" value="1"/>
</dbReference>
<comment type="caution">
    <text evidence="2">The sequence shown here is derived from an EMBL/GenBank/DDBJ whole genome shotgun (WGS) entry which is preliminary data.</text>
</comment>
<sequence>MSNLPLPHPSVIDELQLEINTILKQDEILSDISAFATIEELEALLAIEKGQAYNITIERLPLPPIDIIVHQSSTIQEIKRLIKLYVNRQSSSSKKISWKYIWRSHCLEFQNAKLLNDAAVVSQLGIKQNSILKFARLSHEQGQHRKAWHRNP</sequence>
<name>A0A8H7RJM4_9FUNG</name>
<evidence type="ECO:0000259" key="1">
    <source>
        <dbReference type="Pfam" id="PF18036"/>
    </source>
</evidence>
<organism evidence="2 3">
    <name type="scientific">Mucor plumbeus</name>
    <dbReference type="NCBI Taxonomy" id="97098"/>
    <lineage>
        <taxon>Eukaryota</taxon>
        <taxon>Fungi</taxon>
        <taxon>Fungi incertae sedis</taxon>
        <taxon>Mucoromycota</taxon>
        <taxon>Mucoromycotina</taxon>
        <taxon>Mucoromycetes</taxon>
        <taxon>Mucorales</taxon>
        <taxon>Mucorineae</taxon>
        <taxon>Mucoraceae</taxon>
        <taxon>Mucor</taxon>
    </lineage>
</organism>
<dbReference type="Pfam" id="PF18036">
    <property type="entry name" value="Ubiquitin_4"/>
    <property type="match status" value="1"/>
</dbReference>
<feature type="domain" description="SNRNP25 ubiquitin-like" evidence="1">
    <location>
        <begin position="54"/>
        <end position="136"/>
    </location>
</feature>
<dbReference type="GO" id="GO:0000398">
    <property type="term" value="P:mRNA splicing, via spliceosome"/>
    <property type="evidence" value="ECO:0007669"/>
    <property type="project" value="InterPro"/>
</dbReference>
<reference evidence="2" key="1">
    <citation type="submission" date="2020-12" db="EMBL/GenBank/DDBJ databases">
        <title>Metabolic potential, ecology and presence of endohyphal bacteria is reflected in genomic diversity of Mucoromycotina.</title>
        <authorList>
            <person name="Muszewska A."/>
            <person name="Okrasinska A."/>
            <person name="Steczkiewicz K."/>
            <person name="Drgas O."/>
            <person name="Orlowska M."/>
            <person name="Perlinska-Lenart U."/>
            <person name="Aleksandrzak-Piekarczyk T."/>
            <person name="Szatraj K."/>
            <person name="Zielenkiewicz U."/>
            <person name="Pilsyk S."/>
            <person name="Malc E."/>
            <person name="Mieczkowski P."/>
            <person name="Kruszewska J.S."/>
            <person name="Biernat P."/>
            <person name="Pawlowska J."/>
        </authorList>
    </citation>
    <scope>NUCLEOTIDE SEQUENCE</scope>
    <source>
        <strain evidence="2">CBS 226.32</strain>
    </source>
</reference>
<dbReference type="InterPro" id="IPR029071">
    <property type="entry name" value="Ubiquitin-like_domsf"/>
</dbReference>
<dbReference type="InterPro" id="IPR040610">
    <property type="entry name" value="SNRNP25_ubiquitin"/>
</dbReference>
<keyword evidence="3" id="KW-1185">Reference proteome</keyword>
<dbReference type="InterPro" id="IPR039690">
    <property type="entry name" value="SNRNP25"/>
</dbReference>
<evidence type="ECO:0000313" key="2">
    <source>
        <dbReference type="EMBL" id="KAG2211750.1"/>
    </source>
</evidence>
<dbReference type="Proteomes" id="UP000650833">
    <property type="component" value="Unassembled WGS sequence"/>
</dbReference>
<proteinExistence type="predicted"/>
<dbReference type="CDD" id="cd17058">
    <property type="entry name" value="Ubl_SNRNP25"/>
    <property type="match status" value="1"/>
</dbReference>
<accession>A0A8H7RJM4</accession>
<dbReference type="PANTHER" id="PTHR14942">
    <property type="entry name" value="U11/U12 SMALL NUCLEAR RIBONUCLEOPROTEIN 25 KDA PROTEIN"/>
    <property type="match status" value="1"/>
</dbReference>